<dbReference type="Pfam" id="PF08241">
    <property type="entry name" value="Methyltransf_11"/>
    <property type="match status" value="1"/>
</dbReference>
<organism evidence="2">
    <name type="scientific">uncultured Rubrobacteraceae bacterium</name>
    <dbReference type="NCBI Taxonomy" id="349277"/>
    <lineage>
        <taxon>Bacteria</taxon>
        <taxon>Bacillati</taxon>
        <taxon>Actinomycetota</taxon>
        <taxon>Rubrobacteria</taxon>
        <taxon>Rubrobacterales</taxon>
        <taxon>Rubrobacteraceae</taxon>
        <taxon>environmental samples</taxon>
    </lineage>
</organism>
<dbReference type="SUPFAM" id="SSF53335">
    <property type="entry name" value="S-adenosyl-L-methionine-dependent methyltransferases"/>
    <property type="match status" value="1"/>
</dbReference>
<dbReference type="AlphaFoldDB" id="A0A6J4QL88"/>
<name>A0A6J4QL88_9ACTN</name>
<dbReference type="CDD" id="cd02440">
    <property type="entry name" value="AdoMet_MTases"/>
    <property type="match status" value="1"/>
</dbReference>
<proteinExistence type="predicted"/>
<dbReference type="InterPro" id="IPR013216">
    <property type="entry name" value="Methyltransf_11"/>
</dbReference>
<dbReference type="PANTHER" id="PTHR43591">
    <property type="entry name" value="METHYLTRANSFERASE"/>
    <property type="match status" value="1"/>
</dbReference>
<dbReference type="EMBL" id="CADCVC010000157">
    <property type="protein sequence ID" value="CAA9446857.1"/>
    <property type="molecule type" value="Genomic_DNA"/>
</dbReference>
<evidence type="ECO:0000313" key="2">
    <source>
        <dbReference type="EMBL" id="CAA9446857.1"/>
    </source>
</evidence>
<protein>
    <recommendedName>
        <fullName evidence="1">Methyltransferase type 11 domain-containing protein</fullName>
    </recommendedName>
</protein>
<gene>
    <name evidence="2" type="ORF">AVDCRST_MAG80-1859</name>
</gene>
<sequence length="275" mass="30457">MSSYENYTHKSGNYDKTREPVGTEILVGCFAHAPAPLDQTVVLDAGCGTGSYSEALLGYVGRIEAVDMNPGMLEVAARKLAWAGDRISFHSSKIEELPFEDATLDGVMINQVLHHLPDDAAEGFPAHGRVFREFARVLKPGGILTVSTCSQEQLRRGYWHYHLIPEAADALRNRYVPINELLGILDDCGLVPRGRFAPVDATVQGASYFDPRGPLSKEWRDGDSVWSLVAEGRLHRALSRIRKLDERGELESYVARNDAPRAHIGQVTVLYASRR</sequence>
<dbReference type="Gene3D" id="3.40.50.150">
    <property type="entry name" value="Vaccinia Virus protein VP39"/>
    <property type="match status" value="1"/>
</dbReference>
<reference evidence="2" key="1">
    <citation type="submission" date="2020-02" db="EMBL/GenBank/DDBJ databases">
        <authorList>
            <person name="Meier V. D."/>
        </authorList>
    </citation>
    <scope>NUCLEOTIDE SEQUENCE</scope>
    <source>
        <strain evidence="2">AVDCRST_MAG80</strain>
    </source>
</reference>
<accession>A0A6J4QL88</accession>
<feature type="domain" description="Methyltransferase type 11" evidence="1">
    <location>
        <begin position="43"/>
        <end position="145"/>
    </location>
</feature>
<evidence type="ECO:0000259" key="1">
    <source>
        <dbReference type="Pfam" id="PF08241"/>
    </source>
</evidence>
<dbReference type="GO" id="GO:0008757">
    <property type="term" value="F:S-adenosylmethionine-dependent methyltransferase activity"/>
    <property type="evidence" value="ECO:0007669"/>
    <property type="project" value="InterPro"/>
</dbReference>
<dbReference type="InterPro" id="IPR029063">
    <property type="entry name" value="SAM-dependent_MTases_sf"/>
</dbReference>